<proteinExistence type="predicted"/>
<dbReference type="AlphaFoldDB" id="A0A8X6JKX7"/>
<organism evidence="1 2">
    <name type="scientific">Nephila pilipes</name>
    <name type="common">Giant wood spider</name>
    <name type="synonym">Nephila maculata</name>
    <dbReference type="NCBI Taxonomy" id="299642"/>
    <lineage>
        <taxon>Eukaryota</taxon>
        <taxon>Metazoa</taxon>
        <taxon>Ecdysozoa</taxon>
        <taxon>Arthropoda</taxon>
        <taxon>Chelicerata</taxon>
        <taxon>Arachnida</taxon>
        <taxon>Araneae</taxon>
        <taxon>Araneomorphae</taxon>
        <taxon>Entelegynae</taxon>
        <taxon>Araneoidea</taxon>
        <taxon>Nephilidae</taxon>
        <taxon>Nephila</taxon>
    </lineage>
</organism>
<evidence type="ECO:0000313" key="1">
    <source>
        <dbReference type="EMBL" id="GFS40157.1"/>
    </source>
</evidence>
<dbReference type="OrthoDB" id="6415115at2759"/>
<keyword evidence="2" id="KW-1185">Reference proteome</keyword>
<comment type="caution">
    <text evidence="1">The sequence shown here is derived from an EMBL/GenBank/DDBJ whole genome shotgun (WGS) entry which is preliminary data.</text>
</comment>
<dbReference type="Proteomes" id="UP000887013">
    <property type="component" value="Unassembled WGS sequence"/>
</dbReference>
<evidence type="ECO:0000313" key="2">
    <source>
        <dbReference type="Proteomes" id="UP000887013"/>
    </source>
</evidence>
<sequence length="298" mass="34265">MKNRCSPECKEHYLDIWGELTSSEILTDKLEAFDNIHNFPTQWTKKHGKANEILNDGNQVTSRTPERFPKRKHSQIPNEISPFKCYGCGRPRVIRSRCPTCNPNSSRRTDVAINHIKAYATKTRNLLLILIDITFCRENGRVCADTESSHSIAGGKMYQVFKDKGLIFQETTLAMSSADGQQTTDEALTIQVMIEIEERSVLTRLIILPKVKENRTLLGTDFLSSFGLVLDVKSACWYFWDNPNHKYPFGEELYTPSIAEMMSSSTWQLRKGVGEILTSVQEEEHNFFMEYYENIFEP</sequence>
<dbReference type="Gene3D" id="2.40.70.10">
    <property type="entry name" value="Acid Proteases"/>
    <property type="match status" value="1"/>
</dbReference>
<protein>
    <submittedName>
        <fullName evidence="1">Uncharacterized protein</fullName>
    </submittedName>
</protein>
<accession>A0A8X6JKX7</accession>
<reference evidence="1" key="1">
    <citation type="submission" date="2020-08" db="EMBL/GenBank/DDBJ databases">
        <title>Multicomponent nature underlies the extraordinary mechanical properties of spider dragline silk.</title>
        <authorList>
            <person name="Kono N."/>
            <person name="Nakamura H."/>
            <person name="Mori M."/>
            <person name="Yoshida Y."/>
            <person name="Ohtoshi R."/>
            <person name="Malay A.D."/>
            <person name="Moran D.A.P."/>
            <person name="Tomita M."/>
            <person name="Numata K."/>
            <person name="Arakawa K."/>
        </authorList>
    </citation>
    <scope>NUCLEOTIDE SEQUENCE</scope>
</reference>
<dbReference type="InterPro" id="IPR021109">
    <property type="entry name" value="Peptidase_aspartic_dom_sf"/>
</dbReference>
<dbReference type="EMBL" id="BMAW01089484">
    <property type="protein sequence ID" value="GFS40157.1"/>
    <property type="molecule type" value="Genomic_DNA"/>
</dbReference>
<name>A0A8X6JKX7_NEPPI</name>
<gene>
    <name evidence="1" type="primary">NCL1_18726</name>
    <name evidence="1" type="ORF">NPIL_350521</name>
</gene>